<comment type="caution">
    <text evidence="2">The sequence shown here is derived from an EMBL/GenBank/DDBJ whole genome shotgun (WGS) entry which is preliminary data.</text>
</comment>
<dbReference type="Proteomes" id="UP001365542">
    <property type="component" value="Unassembled WGS sequence"/>
</dbReference>
<evidence type="ECO:0000256" key="1">
    <source>
        <dbReference type="SAM" id="MobiDB-lite"/>
    </source>
</evidence>
<dbReference type="EMBL" id="JAVHJO010000001">
    <property type="protein sequence ID" value="KAK6543892.1"/>
    <property type="molecule type" value="Genomic_DNA"/>
</dbReference>
<organism evidence="2 3">
    <name type="scientific">Orbilia ellipsospora</name>
    <dbReference type="NCBI Taxonomy" id="2528407"/>
    <lineage>
        <taxon>Eukaryota</taxon>
        <taxon>Fungi</taxon>
        <taxon>Dikarya</taxon>
        <taxon>Ascomycota</taxon>
        <taxon>Pezizomycotina</taxon>
        <taxon>Orbiliomycetes</taxon>
        <taxon>Orbiliales</taxon>
        <taxon>Orbiliaceae</taxon>
        <taxon>Orbilia</taxon>
    </lineage>
</organism>
<accession>A0AAV9XSI0</accession>
<feature type="region of interest" description="Disordered" evidence="1">
    <location>
        <begin position="25"/>
        <end position="61"/>
    </location>
</feature>
<evidence type="ECO:0000313" key="2">
    <source>
        <dbReference type="EMBL" id="KAK6543892.1"/>
    </source>
</evidence>
<evidence type="ECO:0000313" key="3">
    <source>
        <dbReference type="Proteomes" id="UP001365542"/>
    </source>
</evidence>
<protein>
    <submittedName>
        <fullName evidence="2">Uncharacterized protein</fullName>
    </submittedName>
</protein>
<name>A0AAV9XSI0_9PEZI</name>
<proteinExistence type="predicted"/>
<sequence>MFNRMNGICCTDGVRVGEGVQVREGEAEGGGNGRIKSSTRVVKPHKKVSNGKTGEEKREKERIRRGLKVYYQTNRQESRRDIGCNE</sequence>
<reference evidence="2 3" key="1">
    <citation type="submission" date="2019-10" db="EMBL/GenBank/DDBJ databases">
        <authorList>
            <person name="Palmer J.M."/>
        </authorList>
    </citation>
    <scope>NUCLEOTIDE SEQUENCE [LARGE SCALE GENOMIC DNA]</scope>
    <source>
        <strain evidence="2 3">TWF694</strain>
    </source>
</reference>
<keyword evidence="3" id="KW-1185">Reference proteome</keyword>
<dbReference type="AlphaFoldDB" id="A0AAV9XSI0"/>
<gene>
    <name evidence="2" type="ORF">TWF694_000613</name>
</gene>